<dbReference type="InterPro" id="IPR023214">
    <property type="entry name" value="HAD_sf"/>
</dbReference>
<protein>
    <submittedName>
        <fullName evidence="1">Uncharacterized protein</fullName>
    </submittedName>
</protein>
<accession>A0A1Q9F2H4</accession>
<dbReference type="EMBL" id="LSRX01000023">
    <property type="protein sequence ID" value="OLQ13812.1"/>
    <property type="molecule type" value="Genomic_DNA"/>
</dbReference>
<evidence type="ECO:0000313" key="1">
    <source>
        <dbReference type="EMBL" id="OLQ13812.1"/>
    </source>
</evidence>
<keyword evidence="2" id="KW-1185">Reference proteome</keyword>
<reference evidence="1 2" key="1">
    <citation type="submission" date="2016-02" db="EMBL/GenBank/DDBJ databases">
        <title>Genome analysis of coral dinoflagellate symbionts highlights evolutionary adaptations to a symbiotic lifestyle.</title>
        <authorList>
            <person name="Aranda M."/>
            <person name="Li Y."/>
            <person name="Liew Y.J."/>
            <person name="Baumgarten S."/>
            <person name="Simakov O."/>
            <person name="Wilson M."/>
            <person name="Piel J."/>
            <person name="Ashoor H."/>
            <person name="Bougouffa S."/>
            <person name="Bajic V.B."/>
            <person name="Ryu T."/>
            <person name="Ravasi T."/>
            <person name="Bayer T."/>
            <person name="Micklem G."/>
            <person name="Kim H."/>
            <person name="Bhak J."/>
            <person name="Lajeunesse T.C."/>
            <person name="Voolstra C.R."/>
        </authorList>
    </citation>
    <scope>NUCLEOTIDE SEQUENCE [LARGE SCALE GENOMIC DNA]</scope>
    <source>
        <strain evidence="1 2">CCMP2467</strain>
    </source>
</reference>
<comment type="caution">
    <text evidence="1">The sequence shown here is derived from an EMBL/GenBank/DDBJ whole genome shotgun (WGS) entry which is preliminary data.</text>
</comment>
<proteinExistence type="predicted"/>
<dbReference type="Gene3D" id="3.40.50.1000">
    <property type="entry name" value="HAD superfamily/HAD-like"/>
    <property type="match status" value="1"/>
</dbReference>
<sequence length="73" mass="8160">MRVTDTHVVRFGAVSILRVGDTLRFDTNKAESFYVGNSAGRKTDGNDVDRQFAERLGLKFFTEAFLKGDASTR</sequence>
<dbReference type="InterPro" id="IPR013954">
    <property type="entry name" value="PNK3P"/>
</dbReference>
<organism evidence="1 2">
    <name type="scientific">Symbiodinium microadriaticum</name>
    <name type="common">Dinoflagellate</name>
    <name type="synonym">Zooxanthella microadriatica</name>
    <dbReference type="NCBI Taxonomy" id="2951"/>
    <lineage>
        <taxon>Eukaryota</taxon>
        <taxon>Sar</taxon>
        <taxon>Alveolata</taxon>
        <taxon>Dinophyceae</taxon>
        <taxon>Suessiales</taxon>
        <taxon>Symbiodiniaceae</taxon>
        <taxon>Symbiodinium</taxon>
    </lineage>
</organism>
<dbReference type="Pfam" id="PF08645">
    <property type="entry name" value="PNK3P"/>
    <property type="match status" value="1"/>
</dbReference>
<dbReference type="AlphaFoldDB" id="A0A1Q9F2H4"/>
<dbReference type="Proteomes" id="UP000186817">
    <property type="component" value="Unassembled WGS sequence"/>
</dbReference>
<evidence type="ECO:0000313" key="2">
    <source>
        <dbReference type="Proteomes" id="UP000186817"/>
    </source>
</evidence>
<dbReference type="OrthoDB" id="19045at2759"/>
<name>A0A1Q9F2H4_SYMMI</name>
<gene>
    <name evidence="1" type="ORF">AK812_SmicGene2179</name>
</gene>